<evidence type="ECO:0000313" key="3">
    <source>
        <dbReference type="Proteomes" id="UP000235965"/>
    </source>
</evidence>
<dbReference type="InterPro" id="IPR000640">
    <property type="entry name" value="EFG_V-like"/>
</dbReference>
<evidence type="ECO:0000313" key="2">
    <source>
        <dbReference type="EMBL" id="PNF41096.1"/>
    </source>
</evidence>
<dbReference type="OrthoDB" id="364892at2759"/>
<dbReference type="CDD" id="cd04096">
    <property type="entry name" value="eEF2_snRNP_like_C"/>
    <property type="match status" value="1"/>
</dbReference>
<organism evidence="2 3">
    <name type="scientific">Cryptotermes secundus</name>
    <dbReference type="NCBI Taxonomy" id="105785"/>
    <lineage>
        <taxon>Eukaryota</taxon>
        <taxon>Metazoa</taxon>
        <taxon>Ecdysozoa</taxon>
        <taxon>Arthropoda</taxon>
        <taxon>Hexapoda</taxon>
        <taxon>Insecta</taxon>
        <taxon>Pterygota</taxon>
        <taxon>Neoptera</taxon>
        <taxon>Polyneoptera</taxon>
        <taxon>Dictyoptera</taxon>
        <taxon>Blattodea</taxon>
        <taxon>Blattoidea</taxon>
        <taxon>Termitoidae</taxon>
        <taxon>Kalotermitidae</taxon>
        <taxon>Cryptotermitinae</taxon>
        <taxon>Cryptotermes</taxon>
    </lineage>
</organism>
<dbReference type="PANTHER" id="PTHR42908">
    <property type="entry name" value="TRANSLATION ELONGATION FACTOR-RELATED"/>
    <property type="match status" value="1"/>
</dbReference>
<dbReference type="InParanoid" id="A0A2J7RJU1"/>
<name>A0A2J7RJU1_9NEOP</name>
<dbReference type="GO" id="GO:0005829">
    <property type="term" value="C:cytosol"/>
    <property type="evidence" value="ECO:0007669"/>
    <property type="project" value="TreeGrafter"/>
</dbReference>
<protein>
    <recommendedName>
        <fullName evidence="1">Elongation factor EFG domain-containing protein</fullName>
    </recommendedName>
</protein>
<dbReference type="Proteomes" id="UP000235965">
    <property type="component" value="Unassembled WGS sequence"/>
</dbReference>
<dbReference type="GO" id="GO:0043022">
    <property type="term" value="F:ribosome binding"/>
    <property type="evidence" value="ECO:0007669"/>
    <property type="project" value="TreeGrafter"/>
</dbReference>
<dbReference type="GO" id="GO:1990904">
    <property type="term" value="C:ribonucleoprotein complex"/>
    <property type="evidence" value="ECO:0007669"/>
    <property type="project" value="TreeGrafter"/>
</dbReference>
<proteinExistence type="predicted"/>
<dbReference type="EMBL" id="NEVH01002988">
    <property type="protein sequence ID" value="PNF41096.1"/>
    <property type="molecule type" value="Genomic_DNA"/>
</dbReference>
<dbReference type="GO" id="GO:0042256">
    <property type="term" value="P:cytosolic ribosome assembly"/>
    <property type="evidence" value="ECO:0007669"/>
    <property type="project" value="TreeGrafter"/>
</dbReference>
<comment type="caution">
    <text evidence="2">The sequence shown here is derived from an EMBL/GenBank/DDBJ whole genome shotgun (WGS) entry which is preliminary data.</text>
</comment>
<sequence>MTLYLLCIVSSIIRTIKSRRLRWAGHVAQMGEKSNTYRIFVVKPEGKLPLGRPRLMWVNNIKMEFRETGYDVMGCIDAVWDRDQWRALVNTYNGLGHALVFASLETGIVGSNPTEGVDVCVRFSVFVYRQRSCDELITRPKSPTACVRSRKTEVNGVHGGKMYAVLGRRHGRILHGDIQEGTSTFTVTAVLPVVESFEFAPEIRKQTSGLASPQLVFSHWERENDVPSPHVVANRNYVLLNKESWLFSPFIELDTPHKHSITYWG</sequence>
<accession>A0A2J7RJU1</accession>
<dbReference type="GO" id="GO:0003924">
    <property type="term" value="F:GTPase activity"/>
    <property type="evidence" value="ECO:0007669"/>
    <property type="project" value="TreeGrafter"/>
</dbReference>
<dbReference type="SMART" id="SM00838">
    <property type="entry name" value="EFG_C"/>
    <property type="match status" value="1"/>
</dbReference>
<dbReference type="STRING" id="105785.A0A2J7RJU1"/>
<dbReference type="Gene3D" id="3.30.70.240">
    <property type="match status" value="1"/>
</dbReference>
<feature type="domain" description="Elongation factor EFG" evidence="1">
    <location>
        <begin position="153"/>
        <end position="231"/>
    </location>
</feature>
<dbReference type="InterPro" id="IPR035647">
    <property type="entry name" value="EFG_III/V"/>
</dbReference>
<gene>
    <name evidence="2" type="ORF">B7P43_G06236</name>
</gene>
<dbReference type="SUPFAM" id="SSF54980">
    <property type="entry name" value="EF-G C-terminal domain-like"/>
    <property type="match status" value="1"/>
</dbReference>
<reference evidence="2 3" key="1">
    <citation type="submission" date="2017-12" db="EMBL/GenBank/DDBJ databases">
        <title>Hemimetabolous genomes reveal molecular basis of termite eusociality.</title>
        <authorList>
            <person name="Harrison M.C."/>
            <person name="Jongepier E."/>
            <person name="Robertson H.M."/>
            <person name="Arning N."/>
            <person name="Bitard-Feildel T."/>
            <person name="Chao H."/>
            <person name="Childers C.P."/>
            <person name="Dinh H."/>
            <person name="Doddapaneni H."/>
            <person name="Dugan S."/>
            <person name="Gowin J."/>
            <person name="Greiner C."/>
            <person name="Han Y."/>
            <person name="Hu H."/>
            <person name="Hughes D.S.T."/>
            <person name="Huylmans A.-K."/>
            <person name="Kemena C."/>
            <person name="Kremer L.P.M."/>
            <person name="Lee S.L."/>
            <person name="Lopez-Ezquerra A."/>
            <person name="Mallet L."/>
            <person name="Monroy-Kuhn J.M."/>
            <person name="Moser A."/>
            <person name="Murali S.C."/>
            <person name="Muzny D.M."/>
            <person name="Otani S."/>
            <person name="Piulachs M.-D."/>
            <person name="Poelchau M."/>
            <person name="Qu J."/>
            <person name="Schaub F."/>
            <person name="Wada-Katsumata A."/>
            <person name="Worley K.C."/>
            <person name="Xie Q."/>
            <person name="Ylla G."/>
            <person name="Poulsen M."/>
            <person name="Gibbs R.A."/>
            <person name="Schal C."/>
            <person name="Richards S."/>
            <person name="Belles X."/>
            <person name="Korb J."/>
            <person name="Bornberg-Bauer E."/>
        </authorList>
    </citation>
    <scope>NUCLEOTIDE SEQUENCE [LARGE SCALE GENOMIC DNA]</scope>
    <source>
        <tissue evidence="2">Whole body</tissue>
    </source>
</reference>
<dbReference type="PANTHER" id="PTHR42908:SF3">
    <property type="entry name" value="ELONGATION FACTOR-LIKE GTPASE 1"/>
    <property type="match status" value="1"/>
</dbReference>
<dbReference type="Pfam" id="PF00679">
    <property type="entry name" value="EFG_C"/>
    <property type="match status" value="1"/>
</dbReference>
<evidence type="ECO:0000259" key="1">
    <source>
        <dbReference type="SMART" id="SM00838"/>
    </source>
</evidence>
<keyword evidence="3" id="KW-1185">Reference proteome</keyword>
<dbReference type="AlphaFoldDB" id="A0A2J7RJU1"/>